<evidence type="ECO:0000256" key="1">
    <source>
        <dbReference type="ARBA" id="ARBA00009226"/>
    </source>
</evidence>
<keyword evidence="9" id="KW-0969">Cilium</keyword>
<gene>
    <name evidence="9" type="primary">fliN</name>
    <name evidence="9" type="ORF">E2F50_12685</name>
</gene>
<dbReference type="OrthoDB" id="9790303at2"/>
<comment type="similarity">
    <text evidence="1 7">Belongs to the FliN/MopA/SpaO family.</text>
</comment>
<keyword evidence="9" id="KW-0282">Flagellum</keyword>
<dbReference type="InterPro" id="IPR051469">
    <property type="entry name" value="FliN/MopA/SpaO"/>
</dbReference>
<dbReference type="PANTHER" id="PTHR43484">
    <property type="match status" value="1"/>
</dbReference>
<evidence type="ECO:0000256" key="5">
    <source>
        <dbReference type="ARBA" id="ARBA00022779"/>
    </source>
</evidence>
<dbReference type="InterPro" id="IPR036429">
    <property type="entry name" value="SpoA-like_sf"/>
</dbReference>
<dbReference type="EMBL" id="SMTL01000003">
    <property type="protein sequence ID" value="TDK35119.1"/>
    <property type="molecule type" value="Genomic_DNA"/>
</dbReference>
<dbReference type="Proteomes" id="UP000295238">
    <property type="component" value="Unassembled WGS sequence"/>
</dbReference>
<dbReference type="InterPro" id="IPR001172">
    <property type="entry name" value="FliN_T3SS_HrcQb"/>
</dbReference>
<comment type="function">
    <text evidence="7">FliN is one of three proteins (FliG, FliN, FliM) that form the rotor-mounted switch complex (C ring), located at the base of the basal body. This complex interacts with the CheY and CheZ chemotaxis proteins, in addition to contacting components of the motor that determine the direction of flagellar rotation.</text>
</comment>
<keyword evidence="5 7" id="KW-0283">Flagellar rotation</keyword>
<accession>A0A4R5UGV1</accession>
<evidence type="ECO:0000256" key="7">
    <source>
        <dbReference type="RuleBase" id="RU362074"/>
    </source>
</evidence>
<keyword evidence="4 7" id="KW-0145">Chemotaxis</keyword>
<dbReference type="NCBIfam" id="TIGR02480">
    <property type="entry name" value="fliN"/>
    <property type="match status" value="1"/>
</dbReference>
<keyword evidence="3 7" id="KW-1003">Cell membrane</keyword>
<dbReference type="Pfam" id="PF01052">
    <property type="entry name" value="FliMN_C"/>
    <property type="match status" value="1"/>
</dbReference>
<protein>
    <recommendedName>
        <fullName evidence="2 7">Flagellar motor switch protein FliN</fullName>
    </recommendedName>
</protein>
<dbReference type="GO" id="GO:0009425">
    <property type="term" value="C:bacterial-type flagellum basal body"/>
    <property type="evidence" value="ECO:0007669"/>
    <property type="project" value="UniProtKB-SubCell"/>
</dbReference>
<evidence type="ECO:0000256" key="4">
    <source>
        <dbReference type="ARBA" id="ARBA00022500"/>
    </source>
</evidence>
<keyword evidence="10" id="KW-1185">Reference proteome</keyword>
<dbReference type="InterPro" id="IPR012826">
    <property type="entry name" value="FliN"/>
</dbReference>
<dbReference type="GO" id="GO:0071973">
    <property type="term" value="P:bacterial-type flagellum-dependent cell motility"/>
    <property type="evidence" value="ECO:0007669"/>
    <property type="project" value="UniProtKB-UniRule"/>
</dbReference>
<name>A0A4R5UGV1_9HYPH</name>
<comment type="subcellular location">
    <subcellularLocation>
        <location evidence="7">Cell membrane</location>
        <topology evidence="7">Peripheral membrane protein</topology>
        <orientation evidence="7">Cytoplasmic side</orientation>
    </subcellularLocation>
    <subcellularLocation>
        <location evidence="7">Bacterial flagellum basal body</location>
    </subcellularLocation>
</comment>
<dbReference type="GO" id="GO:0005886">
    <property type="term" value="C:plasma membrane"/>
    <property type="evidence" value="ECO:0007669"/>
    <property type="project" value="UniProtKB-SubCell"/>
</dbReference>
<feature type="domain" description="Flagellar motor switch protein FliN-like C-terminal" evidence="8">
    <location>
        <begin position="121"/>
        <end position="193"/>
    </location>
</feature>
<dbReference type="RefSeq" id="WP_133316542.1">
    <property type="nucleotide sequence ID" value="NZ_SMTL01000003.1"/>
</dbReference>
<evidence type="ECO:0000313" key="9">
    <source>
        <dbReference type="EMBL" id="TDK35119.1"/>
    </source>
</evidence>
<reference evidence="9 10" key="1">
    <citation type="submission" date="2019-03" db="EMBL/GenBank/DDBJ databases">
        <title>Rhizobium sp. nov., an bacterium isolated from biocrust in Mu Us Desert.</title>
        <authorList>
            <person name="Lixiong L."/>
        </authorList>
    </citation>
    <scope>NUCLEOTIDE SEQUENCE [LARGE SCALE GENOMIC DNA]</scope>
    <source>
        <strain evidence="9 10">SPY-1</strain>
    </source>
</reference>
<sequence>MARKPTVKNEITEDPIASSNLDLENAIDDLRGALKADEEGTVLPVDLDAFGSEASAPSFDADMFAAETPTSGFGDFGSDLGSDLGSDDFGSGFGDVAAPSMMASAGASETEDYGLDSNQALIMDIPIDVQIVLGSSRMPVKGLMNLKEGTTITLDKKIGEPVDITVNGRLIARGEITLLADDDTRFGVKLTELSGASKG</sequence>
<keyword evidence="9" id="KW-0966">Cell projection</keyword>
<dbReference type="GO" id="GO:0006935">
    <property type="term" value="P:chemotaxis"/>
    <property type="evidence" value="ECO:0007669"/>
    <property type="project" value="UniProtKB-KW"/>
</dbReference>
<evidence type="ECO:0000256" key="2">
    <source>
        <dbReference type="ARBA" id="ARBA00021897"/>
    </source>
</evidence>
<proteinExistence type="inferred from homology"/>
<evidence type="ECO:0000313" key="10">
    <source>
        <dbReference type="Proteomes" id="UP000295238"/>
    </source>
</evidence>
<evidence type="ECO:0000259" key="8">
    <source>
        <dbReference type="Pfam" id="PF01052"/>
    </source>
</evidence>
<organism evidence="9 10">
    <name type="scientific">Rhizobium deserti</name>
    <dbReference type="NCBI Taxonomy" id="2547961"/>
    <lineage>
        <taxon>Bacteria</taxon>
        <taxon>Pseudomonadati</taxon>
        <taxon>Pseudomonadota</taxon>
        <taxon>Alphaproteobacteria</taxon>
        <taxon>Hyphomicrobiales</taxon>
        <taxon>Rhizobiaceae</taxon>
        <taxon>Rhizobium/Agrobacterium group</taxon>
        <taxon>Rhizobium</taxon>
    </lineage>
</organism>
<dbReference type="SUPFAM" id="SSF101801">
    <property type="entry name" value="Surface presentation of antigens (SPOA)"/>
    <property type="match status" value="1"/>
</dbReference>
<dbReference type="AlphaFoldDB" id="A0A4R5UGV1"/>
<dbReference type="Gene3D" id="2.30.330.10">
    <property type="entry name" value="SpoA-like"/>
    <property type="match status" value="1"/>
</dbReference>
<evidence type="ECO:0000256" key="6">
    <source>
        <dbReference type="ARBA" id="ARBA00023136"/>
    </source>
</evidence>
<dbReference type="PANTHER" id="PTHR43484:SF1">
    <property type="entry name" value="FLAGELLAR MOTOR SWITCH PROTEIN FLIN"/>
    <property type="match status" value="1"/>
</dbReference>
<dbReference type="InterPro" id="IPR001543">
    <property type="entry name" value="FliN-like_C"/>
</dbReference>
<keyword evidence="6 7" id="KW-0472">Membrane</keyword>
<evidence type="ECO:0000256" key="3">
    <source>
        <dbReference type="ARBA" id="ARBA00022475"/>
    </source>
</evidence>
<keyword evidence="7" id="KW-0975">Bacterial flagellum</keyword>
<comment type="caution">
    <text evidence="9">The sequence shown here is derived from an EMBL/GenBank/DDBJ whole genome shotgun (WGS) entry which is preliminary data.</text>
</comment>
<dbReference type="GO" id="GO:0003774">
    <property type="term" value="F:cytoskeletal motor activity"/>
    <property type="evidence" value="ECO:0007669"/>
    <property type="project" value="UniProtKB-UniRule"/>
</dbReference>
<dbReference type="PRINTS" id="PR00956">
    <property type="entry name" value="FLGMOTORFLIN"/>
</dbReference>